<sequence length="220" mass="23389">MYARNTMRPRLRRPLAVGAMLAIGIGTVGCSADEATEDTTSVVADEGVDADPVVDEDTASDGLVGLEVTAVGNVSEVLSDEAMRLDRDGLGEAGDEGADAADELGGPYDYYDYDYYDYDYLVEYDEEFEDEDAAQEGVLVVNGTGLETFDEDASVRVSGTVREFDQDSIELLYGVDLDDDIFDEYENQMVIVADTIEPVDAPAAAAGAPTTGSSPSPSEG</sequence>
<evidence type="ECO:0000256" key="1">
    <source>
        <dbReference type="SAM" id="SignalP"/>
    </source>
</evidence>
<evidence type="ECO:0008006" key="4">
    <source>
        <dbReference type="Google" id="ProtNLM"/>
    </source>
</evidence>
<dbReference type="EMBL" id="CP075371">
    <property type="protein sequence ID" value="QVT81269.1"/>
    <property type="molecule type" value="Genomic_DNA"/>
</dbReference>
<feature type="chain" id="PRO_5045108708" description="DUF5666 domain-containing protein" evidence="1">
    <location>
        <begin position="33"/>
        <end position="220"/>
    </location>
</feature>
<reference evidence="2 3" key="1">
    <citation type="submission" date="2021-05" db="EMBL/GenBank/DDBJ databases">
        <title>Complete genome of Nocardioides aquaticus KCTC 9944T isolated from meromictic and hypersaline Ekho Lake, Antarctica.</title>
        <authorList>
            <person name="Hwang K."/>
            <person name="Kim K.M."/>
            <person name="Choe H."/>
        </authorList>
    </citation>
    <scope>NUCLEOTIDE SEQUENCE [LARGE SCALE GENOMIC DNA]</scope>
    <source>
        <strain evidence="2 3">KCTC 9944</strain>
    </source>
</reference>
<gene>
    <name evidence="2" type="ORF">ENKNEFLB_03677</name>
</gene>
<proteinExistence type="predicted"/>
<evidence type="ECO:0000313" key="3">
    <source>
        <dbReference type="Proteomes" id="UP000679307"/>
    </source>
</evidence>
<feature type="signal peptide" evidence="1">
    <location>
        <begin position="1"/>
        <end position="32"/>
    </location>
</feature>
<dbReference type="PROSITE" id="PS51257">
    <property type="entry name" value="PROKAR_LIPOPROTEIN"/>
    <property type="match status" value="1"/>
</dbReference>
<keyword evidence="3" id="KW-1185">Reference proteome</keyword>
<name>A0ABX8EL54_9ACTN</name>
<protein>
    <recommendedName>
        <fullName evidence="4">DUF5666 domain-containing protein</fullName>
    </recommendedName>
</protein>
<keyword evidence="1" id="KW-0732">Signal</keyword>
<dbReference type="Proteomes" id="UP000679307">
    <property type="component" value="Chromosome"/>
</dbReference>
<organism evidence="2 3">
    <name type="scientific">Nocardioides aquaticus</name>
    <dbReference type="NCBI Taxonomy" id="160826"/>
    <lineage>
        <taxon>Bacteria</taxon>
        <taxon>Bacillati</taxon>
        <taxon>Actinomycetota</taxon>
        <taxon>Actinomycetes</taxon>
        <taxon>Propionibacteriales</taxon>
        <taxon>Nocardioidaceae</taxon>
        <taxon>Nocardioides</taxon>
    </lineage>
</organism>
<accession>A0ABX8EL54</accession>
<evidence type="ECO:0000313" key="2">
    <source>
        <dbReference type="EMBL" id="QVT81269.1"/>
    </source>
</evidence>